<evidence type="ECO:0000256" key="9">
    <source>
        <dbReference type="RuleBase" id="RU004249"/>
    </source>
</evidence>
<evidence type="ECO:0000256" key="8">
    <source>
        <dbReference type="RuleBase" id="RU003448"/>
    </source>
</evidence>
<dbReference type="SUPFAM" id="SSF55021">
    <property type="entry name" value="ACT-like"/>
    <property type="match status" value="1"/>
</dbReference>
<protein>
    <recommendedName>
        <fullName evidence="8">Aspartokinase</fullName>
        <ecNumber evidence="8">2.7.2.4</ecNumber>
    </recommendedName>
</protein>
<keyword evidence="6" id="KW-0067">ATP-binding</keyword>
<proteinExistence type="inferred from homology"/>
<accession>A0A1W2CQB4</accession>
<dbReference type="GO" id="GO:0005829">
    <property type="term" value="C:cytosol"/>
    <property type="evidence" value="ECO:0007669"/>
    <property type="project" value="TreeGrafter"/>
</dbReference>
<evidence type="ECO:0000256" key="1">
    <source>
        <dbReference type="ARBA" id="ARBA00004766"/>
    </source>
</evidence>
<dbReference type="CDD" id="cd04243">
    <property type="entry name" value="AAK_AK-HSDH-like"/>
    <property type="match status" value="1"/>
</dbReference>
<reference evidence="11 12" key="1">
    <citation type="submission" date="2017-04" db="EMBL/GenBank/DDBJ databases">
        <authorList>
            <person name="Afonso C.L."/>
            <person name="Miller P.J."/>
            <person name="Scott M.A."/>
            <person name="Spackman E."/>
            <person name="Goraichik I."/>
            <person name="Dimitrov K.M."/>
            <person name="Suarez D.L."/>
            <person name="Swayne D.E."/>
        </authorList>
    </citation>
    <scope>NUCLEOTIDE SEQUENCE [LARGE SCALE GENOMIC DNA]</scope>
    <source>
        <strain evidence="11 12">DSM 19625</strain>
    </source>
</reference>
<comment type="pathway">
    <text evidence="1 9">Amino-acid biosynthesis; L-lysine biosynthesis via DAP pathway; (S)-tetrahydrodipicolinate from L-aspartate: step 1/4.</text>
</comment>
<keyword evidence="9" id="KW-0028">Amino-acid biosynthesis</keyword>
<dbReference type="PANTHER" id="PTHR21499">
    <property type="entry name" value="ASPARTATE KINASE"/>
    <property type="match status" value="1"/>
</dbReference>
<dbReference type="InterPro" id="IPR042199">
    <property type="entry name" value="AsparK_Bifunc_asparK/hSer_DH"/>
</dbReference>
<dbReference type="PANTHER" id="PTHR21499:SF59">
    <property type="entry name" value="ASPARTOKINASE"/>
    <property type="match status" value="1"/>
</dbReference>
<dbReference type="AlphaFoldDB" id="A0A1W2CQB4"/>
<dbReference type="GO" id="GO:0004072">
    <property type="term" value="F:aspartate kinase activity"/>
    <property type="evidence" value="ECO:0007669"/>
    <property type="project" value="UniProtKB-EC"/>
</dbReference>
<keyword evidence="12" id="KW-1185">Reference proteome</keyword>
<comment type="similarity">
    <text evidence="2 8">Belongs to the aspartokinase family.</text>
</comment>
<dbReference type="STRING" id="475255.SAMN04488101_104108"/>
<dbReference type="NCBIfam" id="TIGR00657">
    <property type="entry name" value="asp_kinases"/>
    <property type="match status" value="1"/>
</dbReference>
<dbReference type="Gene3D" id="1.20.120.1320">
    <property type="entry name" value="Aspartokinase, catalytic domain"/>
    <property type="match status" value="1"/>
</dbReference>
<feature type="domain" description="Aspartate/glutamate/uridylate kinase" evidence="10">
    <location>
        <begin position="17"/>
        <end position="295"/>
    </location>
</feature>
<gene>
    <name evidence="11" type="ORF">SAMN04488101_104108</name>
</gene>
<evidence type="ECO:0000256" key="5">
    <source>
        <dbReference type="ARBA" id="ARBA00022777"/>
    </source>
</evidence>
<evidence type="ECO:0000313" key="12">
    <source>
        <dbReference type="Proteomes" id="UP000192678"/>
    </source>
</evidence>
<dbReference type="UniPathway" id="UPA00034">
    <property type="reaction ID" value="UER00015"/>
</dbReference>
<dbReference type="Pfam" id="PF00696">
    <property type="entry name" value="AA_kinase"/>
    <property type="match status" value="1"/>
</dbReference>
<dbReference type="InterPro" id="IPR001048">
    <property type="entry name" value="Asp/Glu/Uridylate_kinase"/>
</dbReference>
<dbReference type="UniPathway" id="UPA00050">
    <property type="reaction ID" value="UER00461"/>
</dbReference>
<dbReference type="GO" id="GO:0009089">
    <property type="term" value="P:lysine biosynthetic process via diaminopimelate"/>
    <property type="evidence" value="ECO:0007669"/>
    <property type="project" value="UniProtKB-UniPathway"/>
</dbReference>
<evidence type="ECO:0000256" key="4">
    <source>
        <dbReference type="ARBA" id="ARBA00022741"/>
    </source>
</evidence>
<name>A0A1W2CQB4_9SPHI</name>
<dbReference type="SUPFAM" id="SSF53633">
    <property type="entry name" value="Carbamate kinase-like"/>
    <property type="match status" value="1"/>
</dbReference>
<evidence type="ECO:0000256" key="3">
    <source>
        <dbReference type="ARBA" id="ARBA00022679"/>
    </source>
</evidence>
<dbReference type="GO" id="GO:0009090">
    <property type="term" value="P:homoserine biosynthetic process"/>
    <property type="evidence" value="ECO:0007669"/>
    <property type="project" value="TreeGrafter"/>
</dbReference>
<dbReference type="InterPro" id="IPR036393">
    <property type="entry name" value="AceGlu_kinase-like_sf"/>
</dbReference>
<dbReference type="GO" id="GO:0005524">
    <property type="term" value="F:ATP binding"/>
    <property type="evidence" value="ECO:0007669"/>
    <property type="project" value="UniProtKB-KW"/>
</dbReference>
<dbReference type="GO" id="GO:0009088">
    <property type="term" value="P:threonine biosynthetic process"/>
    <property type="evidence" value="ECO:0007669"/>
    <property type="project" value="UniProtKB-UniPathway"/>
</dbReference>
<comment type="pathway">
    <text evidence="9">Amino-acid biosynthesis; L-methionine biosynthesis via de novo pathway; L-homoserine from L-aspartate: step 1/3.</text>
</comment>
<comment type="pathway">
    <text evidence="9">Amino-acid biosynthesis; L-threonine biosynthesis; L-threonine from L-aspartate: step 1/5.</text>
</comment>
<comment type="catalytic activity">
    <reaction evidence="7 8">
        <text>L-aspartate + ATP = 4-phospho-L-aspartate + ADP</text>
        <dbReference type="Rhea" id="RHEA:23776"/>
        <dbReference type="ChEBI" id="CHEBI:29991"/>
        <dbReference type="ChEBI" id="CHEBI:30616"/>
        <dbReference type="ChEBI" id="CHEBI:57535"/>
        <dbReference type="ChEBI" id="CHEBI:456216"/>
        <dbReference type="EC" id="2.7.2.4"/>
    </reaction>
</comment>
<dbReference type="UniPathway" id="UPA00051">
    <property type="reaction ID" value="UER00462"/>
</dbReference>
<dbReference type="Gene3D" id="3.40.1160.10">
    <property type="entry name" value="Acetylglutamate kinase-like"/>
    <property type="match status" value="1"/>
</dbReference>
<evidence type="ECO:0000256" key="2">
    <source>
        <dbReference type="ARBA" id="ARBA00010122"/>
    </source>
</evidence>
<keyword evidence="5 8" id="KW-0418">Kinase</keyword>
<dbReference type="InterPro" id="IPR001341">
    <property type="entry name" value="Asp_kinase"/>
</dbReference>
<organism evidence="11 12">
    <name type="scientific">Pedobacter nyackensis</name>
    <dbReference type="NCBI Taxonomy" id="475255"/>
    <lineage>
        <taxon>Bacteria</taxon>
        <taxon>Pseudomonadati</taxon>
        <taxon>Bacteroidota</taxon>
        <taxon>Sphingobacteriia</taxon>
        <taxon>Sphingobacteriales</taxon>
        <taxon>Sphingobacteriaceae</taxon>
        <taxon>Pedobacter</taxon>
    </lineage>
</organism>
<keyword evidence="4" id="KW-0547">Nucleotide-binding</keyword>
<keyword evidence="3 8" id="KW-0808">Transferase</keyword>
<sequence>MWAQTKMNELNKLSPMKIYKFGGASVKDADGVRNVSSIINRHKGNQLLIVVSAMGKITNKLEDLTTAYLNGQDDVHQIFDEIKGYHFNILNELFTDHNHPIFNDVANTFVEIDWLIEEEPNDSHDYIYDQIVSIGELVSSKILAAWLGTLRENVKWLDARNFIHTDNTYREGLVNWEKTEADIQKTLAPLLAKNIAVTQGFIGNTSENFTTTLGREGSDYSAAIFSACLNAQSVTIWKDVPGVLNADPKWFDETERIPQLSYHDAIELAYYGATVIHPKTIKPIQNKNIPLYVRSFVNPNAPGTDITDLKDHLPIPSFIFKVNQVLLSIFPKDFSFIIEENLSDIFSLFHEHRIKINTMLNSAISFSISFDYNEKKLQKLIADLSKHYKIKYNTDVELVTIRYYNQETIDRVTVNKNILLEVKSRNTCQIVMRDKKPTE</sequence>
<dbReference type="EMBL" id="FWYB01000004">
    <property type="protein sequence ID" value="SMC87166.1"/>
    <property type="molecule type" value="Genomic_DNA"/>
</dbReference>
<evidence type="ECO:0000313" key="11">
    <source>
        <dbReference type="EMBL" id="SMC87166.1"/>
    </source>
</evidence>
<evidence type="ECO:0000256" key="6">
    <source>
        <dbReference type="ARBA" id="ARBA00022840"/>
    </source>
</evidence>
<evidence type="ECO:0000259" key="10">
    <source>
        <dbReference type="Pfam" id="PF00696"/>
    </source>
</evidence>
<dbReference type="InterPro" id="IPR045865">
    <property type="entry name" value="ACT-like_dom_sf"/>
</dbReference>
<dbReference type="EC" id="2.7.2.4" evidence="8"/>
<evidence type="ECO:0000256" key="7">
    <source>
        <dbReference type="ARBA" id="ARBA00047872"/>
    </source>
</evidence>
<dbReference type="Proteomes" id="UP000192678">
    <property type="component" value="Unassembled WGS sequence"/>
</dbReference>